<keyword evidence="4 10" id="KW-0732">Signal</keyword>
<dbReference type="InterPro" id="IPR051395">
    <property type="entry name" value="Cytochrome_c_Peroxidase/MauG"/>
</dbReference>
<reference evidence="12 13" key="1">
    <citation type="submission" date="2018-06" db="EMBL/GenBank/DDBJ databases">
        <authorList>
            <consortium name="Pathogen Informatics"/>
            <person name="Doyle S."/>
        </authorList>
    </citation>
    <scope>NUCLEOTIDE SEQUENCE [LARGE SCALE GENOMIC DNA]</scope>
    <source>
        <strain evidence="12 13">NCTC11179</strain>
    </source>
</reference>
<dbReference type="EC" id="1.11.1.5" evidence="12"/>
<dbReference type="InterPro" id="IPR036909">
    <property type="entry name" value="Cyt_c-like_dom_sf"/>
</dbReference>
<comment type="cofactor">
    <cofactor evidence="8">
        <name>heme</name>
        <dbReference type="ChEBI" id="CHEBI:30413"/>
    </cofactor>
    <text evidence="8">Binds 2 heme groups.</text>
</comment>
<dbReference type="AlphaFoldDB" id="A0A378RMU8"/>
<feature type="binding site" description="axial binding residue" evidence="9">
    <location>
        <position position="84"/>
    </location>
    <ligand>
        <name>heme c</name>
        <dbReference type="ChEBI" id="CHEBI:61717"/>
        <label>1</label>
    </ligand>
    <ligandPart>
        <name>Fe</name>
        <dbReference type="ChEBI" id="CHEBI:18248"/>
    </ligandPart>
</feature>
<gene>
    <name evidence="12" type="primary">ccp_2</name>
    <name evidence="12" type="ORF">NCTC11179_01023</name>
</gene>
<dbReference type="PANTHER" id="PTHR30600">
    <property type="entry name" value="CYTOCHROME C PEROXIDASE-RELATED"/>
    <property type="match status" value="1"/>
</dbReference>
<evidence type="ECO:0000256" key="3">
    <source>
        <dbReference type="ARBA" id="ARBA00022723"/>
    </source>
</evidence>
<feature type="binding site" description="covalent" evidence="8">
    <location>
        <position position="222"/>
    </location>
    <ligand>
        <name>heme c</name>
        <dbReference type="ChEBI" id="CHEBI:61717"/>
        <label>2</label>
    </ligand>
</feature>
<feature type="signal peptide" evidence="10">
    <location>
        <begin position="1"/>
        <end position="25"/>
    </location>
</feature>
<feature type="binding site" description="axial binding residue" evidence="9">
    <location>
        <position position="226"/>
    </location>
    <ligand>
        <name>heme c</name>
        <dbReference type="ChEBI" id="CHEBI:61717"/>
        <label>2</label>
    </ligand>
    <ligandPart>
        <name>Fe</name>
        <dbReference type="ChEBI" id="CHEBI:18248"/>
    </ligandPart>
</feature>
<evidence type="ECO:0000313" key="12">
    <source>
        <dbReference type="EMBL" id="STZ27487.1"/>
    </source>
</evidence>
<evidence type="ECO:0000256" key="4">
    <source>
        <dbReference type="ARBA" id="ARBA00022729"/>
    </source>
</evidence>
<keyword evidence="7 9" id="KW-0408">Iron</keyword>
<accession>A0A378RMU8</accession>
<dbReference type="RefSeq" id="WP_115090414.1">
    <property type="nucleotide sequence ID" value="NZ_CP068107.1"/>
</dbReference>
<feature type="binding site" description="axial binding residue" evidence="9">
    <location>
        <position position="295"/>
    </location>
    <ligand>
        <name>heme c</name>
        <dbReference type="ChEBI" id="CHEBI:61717"/>
        <label>2</label>
    </ligand>
    <ligandPart>
        <name>Fe</name>
        <dbReference type="ChEBI" id="CHEBI:18248"/>
    </ligandPart>
</feature>
<dbReference type="GO" id="GO:0020037">
    <property type="term" value="F:heme binding"/>
    <property type="evidence" value="ECO:0007669"/>
    <property type="project" value="InterPro"/>
</dbReference>
<organism evidence="12 13">
    <name type="scientific">Myroides odoratus</name>
    <name type="common">Flavobacterium odoratum</name>
    <dbReference type="NCBI Taxonomy" id="256"/>
    <lineage>
        <taxon>Bacteria</taxon>
        <taxon>Pseudomonadati</taxon>
        <taxon>Bacteroidota</taxon>
        <taxon>Flavobacteriia</taxon>
        <taxon>Flavobacteriales</taxon>
        <taxon>Flavobacteriaceae</taxon>
        <taxon>Myroides</taxon>
    </lineage>
</organism>
<dbReference type="SUPFAM" id="SSF46626">
    <property type="entry name" value="Cytochrome c"/>
    <property type="match status" value="2"/>
</dbReference>
<keyword evidence="3 9" id="KW-0479">Metal-binding</keyword>
<protein>
    <submittedName>
        <fullName evidence="12">Cytochrome c551 peroxidase</fullName>
        <ecNumber evidence="12">1.11.1.5</ecNumber>
    </submittedName>
</protein>
<dbReference type="InterPro" id="IPR026259">
    <property type="entry name" value="MauG/Cytc_peroxidase"/>
</dbReference>
<sequence>MKNKIKKISVLLFLLGLVSCSSDDAYEPITDNPVLDLTIPTGFPELNAAFFKNQPTKYGVILGEKLFTDPRLSRDNTVSCATCHIQANAYADHQKQAIGIEGKVGLRNVPPIQNLAFMQYYNWDGSKRQLEGQVIVPIIMPEEMHSSVVEVIGKIKNDPDYQKLFFQTFGDREITDQRIYKSIAQYEYTLISANSKYDQVQRKEAQFTAQEQEGYHLFQQHCASCHSGALFTDQTFRNIGFPLNSDSNEAGRARVTGDLNDYMSFRVPSLRNIAYTAPYGSFGQFETLQAVLDYMDQGVLDAANLDPIFKDNENRLPLTEIEKEVLIAFMNTLSDEKFSGK</sequence>
<dbReference type="PROSITE" id="PS51257">
    <property type="entry name" value="PROKAR_LIPOPROTEIN"/>
    <property type="match status" value="1"/>
</dbReference>
<dbReference type="GO" id="GO:0046872">
    <property type="term" value="F:metal ion binding"/>
    <property type="evidence" value="ECO:0007669"/>
    <property type="project" value="UniProtKB-KW"/>
</dbReference>
<dbReference type="InterPro" id="IPR009056">
    <property type="entry name" value="Cyt_c-like_dom"/>
</dbReference>
<feature type="domain" description="Cytochrome c" evidence="11">
    <location>
        <begin position="209"/>
        <end position="334"/>
    </location>
</feature>
<dbReference type="PANTHER" id="PTHR30600:SF10">
    <property type="entry name" value="BLL6722 PROTEIN"/>
    <property type="match status" value="1"/>
</dbReference>
<comment type="subcellular location">
    <subcellularLocation>
        <location evidence="1">Periplasm</location>
    </subcellularLocation>
</comment>
<comment type="PTM">
    <text evidence="8">Binds 2 heme groups per subunit.</text>
</comment>
<name>A0A378RMU8_MYROD</name>
<dbReference type="Pfam" id="PF03150">
    <property type="entry name" value="CCP_MauG"/>
    <property type="match status" value="1"/>
</dbReference>
<evidence type="ECO:0000256" key="5">
    <source>
        <dbReference type="ARBA" id="ARBA00022764"/>
    </source>
</evidence>
<keyword evidence="5" id="KW-0574">Periplasm</keyword>
<feature type="binding site" description="covalent" evidence="8">
    <location>
        <position position="225"/>
    </location>
    <ligand>
        <name>heme c</name>
        <dbReference type="ChEBI" id="CHEBI:61717"/>
        <label>2</label>
    </ligand>
</feature>
<evidence type="ECO:0000256" key="7">
    <source>
        <dbReference type="ARBA" id="ARBA00023004"/>
    </source>
</evidence>
<evidence type="ECO:0000256" key="6">
    <source>
        <dbReference type="ARBA" id="ARBA00023002"/>
    </source>
</evidence>
<evidence type="ECO:0000256" key="2">
    <source>
        <dbReference type="ARBA" id="ARBA00022617"/>
    </source>
</evidence>
<dbReference type="GO" id="GO:0042597">
    <property type="term" value="C:periplasmic space"/>
    <property type="evidence" value="ECO:0007669"/>
    <property type="project" value="UniProtKB-SubCell"/>
</dbReference>
<keyword evidence="6 12" id="KW-0560">Oxidoreductase</keyword>
<dbReference type="GO" id="GO:0004130">
    <property type="term" value="F:cytochrome-c peroxidase activity"/>
    <property type="evidence" value="ECO:0007669"/>
    <property type="project" value="UniProtKB-EC"/>
</dbReference>
<dbReference type="PIRSF" id="PIRSF000294">
    <property type="entry name" value="Cytochrome-c_peroxidase"/>
    <property type="match status" value="1"/>
</dbReference>
<evidence type="ECO:0000256" key="9">
    <source>
        <dbReference type="PIRSR" id="PIRSR000294-2"/>
    </source>
</evidence>
<dbReference type="PROSITE" id="PS51007">
    <property type="entry name" value="CYTC"/>
    <property type="match status" value="1"/>
</dbReference>
<evidence type="ECO:0000259" key="11">
    <source>
        <dbReference type="PROSITE" id="PS51007"/>
    </source>
</evidence>
<evidence type="ECO:0000313" key="13">
    <source>
        <dbReference type="Proteomes" id="UP000255024"/>
    </source>
</evidence>
<feature type="binding site" description="covalent" evidence="8">
    <location>
        <position position="80"/>
    </location>
    <ligand>
        <name>heme c</name>
        <dbReference type="ChEBI" id="CHEBI:61717"/>
        <label>1</label>
    </ligand>
</feature>
<proteinExistence type="predicted"/>
<evidence type="ECO:0000256" key="10">
    <source>
        <dbReference type="SAM" id="SignalP"/>
    </source>
</evidence>
<feature type="chain" id="PRO_5017019877" evidence="10">
    <location>
        <begin position="26"/>
        <end position="341"/>
    </location>
</feature>
<evidence type="ECO:0000256" key="8">
    <source>
        <dbReference type="PIRSR" id="PIRSR000294-1"/>
    </source>
</evidence>
<dbReference type="Gene3D" id="1.10.760.10">
    <property type="entry name" value="Cytochrome c-like domain"/>
    <property type="match status" value="2"/>
</dbReference>
<evidence type="ECO:0000256" key="1">
    <source>
        <dbReference type="ARBA" id="ARBA00004418"/>
    </source>
</evidence>
<keyword evidence="13" id="KW-1185">Reference proteome</keyword>
<feature type="binding site" description="covalent" evidence="8">
    <location>
        <position position="83"/>
    </location>
    <ligand>
        <name>heme c</name>
        <dbReference type="ChEBI" id="CHEBI:61717"/>
        <label>1</label>
    </ligand>
</feature>
<keyword evidence="2 8" id="KW-0349">Heme</keyword>
<dbReference type="Proteomes" id="UP000255024">
    <property type="component" value="Unassembled WGS sequence"/>
</dbReference>
<dbReference type="GO" id="GO:0009055">
    <property type="term" value="F:electron transfer activity"/>
    <property type="evidence" value="ECO:0007669"/>
    <property type="project" value="InterPro"/>
</dbReference>
<dbReference type="EMBL" id="UGQL01000001">
    <property type="protein sequence ID" value="STZ27487.1"/>
    <property type="molecule type" value="Genomic_DNA"/>
</dbReference>
<dbReference type="InterPro" id="IPR004852">
    <property type="entry name" value="Di-haem_cyt_c_peroxidsae"/>
</dbReference>
<keyword evidence="12" id="KW-0575">Peroxidase</keyword>